<reference evidence="1" key="1">
    <citation type="journal article" date="2012" name="Nature">
        <title>The oyster genome reveals stress adaptation and complexity of shell formation.</title>
        <authorList>
            <person name="Zhang G."/>
            <person name="Fang X."/>
            <person name="Guo X."/>
            <person name="Li L."/>
            <person name="Luo R."/>
            <person name="Xu F."/>
            <person name="Yang P."/>
            <person name="Zhang L."/>
            <person name="Wang X."/>
            <person name="Qi H."/>
            <person name="Xiong Z."/>
            <person name="Que H."/>
            <person name="Xie Y."/>
            <person name="Holland P.W."/>
            <person name="Paps J."/>
            <person name="Zhu Y."/>
            <person name="Wu F."/>
            <person name="Chen Y."/>
            <person name="Wang J."/>
            <person name="Peng C."/>
            <person name="Meng J."/>
            <person name="Yang L."/>
            <person name="Liu J."/>
            <person name="Wen B."/>
            <person name="Zhang N."/>
            <person name="Huang Z."/>
            <person name="Zhu Q."/>
            <person name="Feng Y."/>
            <person name="Mount A."/>
            <person name="Hedgecock D."/>
            <person name="Xu Z."/>
            <person name="Liu Y."/>
            <person name="Domazet-Loso T."/>
            <person name="Du Y."/>
            <person name="Sun X."/>
            <person name="Zhang S."/>
            <person name="Liu B."/>
            <person name="Cheng P."/>
            <person name="Jiang X."/>
            <person name="Li J."/>
            <person name="Fan D."/>
            <person name="Wang W."/>
            <person name="Fu W."/>
            <person name="Wang T."/>
            <person name="Wang B."/>
            <person name="Zhang J."/>
            <person name="Peng Z."/>
            <person name="Li Y."/>
            <person name="Li N."/>
            <person name="Wang J."/>
            <person name="Chen M."/>
            <person name="He Y."/>
            <person name="Tan F."/>
            <person name="Song X."/>
            <person name="Zheng Q."/>
            <person name="Huang R."/>
            <person name="Yang H."/>
            <person name="Du X."/>
            <person name="Chen L."/>
            <person name="Yang M."/>
            <person name="Gaffney P.M."/>
            <person name="Wang S."/>
            <person name="Luo L."/>
            <person name="She Z."/>
            <person name="Ming Y."/>
            <person name="Huang W."/>
            <person name="Zhang S."/>
            <person name="Huang B."/>
            <person name="Zhang Y."/>
            <person name="Qu T."/>
            <person name="Ni P."/>
            <person name="Miao G."/>
            <person name="Wang J."/>
            <person name="Wang Q."/>
            <person name="Steinberg C.E."/>
            <person name="Wang H."/>
            <person name="Li N."/>
            <person name="Qian L."/>
            <person name="Zhang G."/>
            <person name="Li Y."/>
            <person name="Yang H."/>
            <person name="Liu X."/>
            <person name="Wang J."/>
            <person name="Yin Y."/>
            <person name="Wang J."/>
        </authorList>
    </citation>
    <scope>NUCLEOTIDE SEQUENCE [LARGE SCALE GENOMIC DNA]</scope>
    <source>
        <strain evidence="1">05x7-T-G4-1.051#20</strain>
    </source>
</reference>
<dbReference type="EMBL" id="JH816460">
    <property type="protein sequence ID" value="EKC31632.1"/>
    <property type="molecule type" value="Genomic_DNA"/>
</dbReference>
<organism evidence="1">
    <name type="scientific">Magallana gigas</name>
    <name type="common">Pacific oyster</name>
    <name type="synonym">Crassostrea gigas</name>
    <dbReference type="NCBI Taxonomy" id="29159"/>
    <lineage>
        <taxon>Eukaryota</taxon>
        <taxon>Metazoa</taxon>
        <taxon>Spiralia</taxon>
        <taxon>Lophotrochozoa</taxon>
        <taxon>Mollusca</taxon>
        <taxon>Bivalvia</taxon>
        <taxon>Autobranchia</taxon>
        <taxon>Pteriomorphia</taxon>
        <taxon>Ostreida</taxon>
        <taxon>Ostreoidea</taxon>
        <taxon>Ostreidae</taxon>
        <taxon>Magallana</taxon>
    </lineage>
</organism>
<dbReference type="SUPFAM" id="SSF49785">
    <property type="entry name" value="Galactose-binding domain-like"/>
    <property type="match status" value="1"/>
</dbReference>
<keyword evidence="1" id="KW-0675">Receptor</keyword>
<dbReference type="AlphaFoldDB" id="K1Q4Y4"/>
<name>K1Q4Y4_MAGGI</name>
<protein>
    <submittedName>
        <fullName evidence="1">Scavenger receptor class F member 2</fullName>
    </submittedName>
</protein>
<accession>K1Q4Y4</accession>
<dbReference type="PANTHER" id="PTHR45713:SF6">
    <property type="entry name" value="F5_8 TYPE C DOMAIN-CONTAINING PROTEIN"/>
    <property type="match status" value="1"/>
</dbReference>
<dbReference type="Pfam" id="PF22633">
    <property type="entry name" value="F5_F8_type_C_2"/>
    <property type="match status" value="1"/>
</dbReference>
<sequence>MRILWLILFNYDFFMVKSYENLALNKPAWQQYSYGNPIKPWGADRAVDGRYTDLSAAGGQCTISGNQKSTAVWRVDLGGVLSIHHIFIQYRTDNMVWDELNGCTSRFLGYSVYISNSTNKDEGVLCFKDTNYTKATIPNPTNIICITHGRYIIYYNNRTYPPYPAGYSTDGAYNELCELEVYGCPIPGYYGENCSLFCPLKCQEGHCNIIDGTCLGCVDGYQGPHCNNECSAGTYGFECGNLCGNCYNGIQCNHVNGHCQNGCDIDVSTLPHLTDMMKLL</sequence>
<evidence type="ECO:0000313" key="1">
    <source>
        <dbReference type="EMBL" id="EKC31632.1"/>
    </source>
</evidence>
<dbReference type="PANTHER" id="PTHR45713">
    <property type="entry name" value="FTP DOMAIN-CONTAINING PROTEIN"/>
    <property type="match status" value="1"/>
</dbReference>
<dbReference type="InParanoid" id="K1Q4Y4"/>
<dbReference type="Gene3D" id="2.60.120.260">
    <property type="entry name" value="Galactose-binding domain-like"/>
    <property type="match status" value="1"/>
</dbReference>
<dbReference type="InterPro" id="IPR008979">
    <property type="entry name" value="Galactose-bd-like_sf"/>
</dbReference>
<proteinExistence type="predicted"/>
<dbReference type="InterPro" id="IPR051941">
    <property type="entry name" value="BG_Antigen-Binding_Lectin"/>
</dbReference>
<gene>
    <name evidence="1" type="ORF">CGI_10002898</name>
</gene>
<dbReference type="HOGENOM" id="CLU_043336_0_0_1"/>